<evidence type="ECO:0000313" key="3">
    <source>
        <dbReference type="Proteomes" id="UP000035740"/>
    </source>
</evidence>
<dbReference type="EMBL" id="KQ118848">
    <property type="protein sequence ID" value="KMS64913.1"/>
    <property type="molecule type" value="Genomic_DNA"/>
</dbReference>
<organism evidence="2 3">
    <name type="scientific">Beta vulgaris subsp. vulgaris</name>
    <name type="common">Beet</name>
    <dbReference type="NCBI Taxonomy" id="3555"/>
    <lineage>
        <taxon>Eukaryota</taxon>
        <taxon>Viridiplantae</taxon>
        <taxon>Streptophyta</taxon>
        <taxon>Embryophyta</taxon>
        <taxon>Tracheophyta</taxon>
        <taxon>Spermatophyta</taxon>
        <taxon>Magnoliopsida</taxon>
        <taxon>eudicotyledons</taxon>
        <taxon>Gunneridae</taxon>
        <taxon>Pentapetalae</taxon>
        <taxon>Caryophyllales</taxon>
        <taxon>Chenopodiaceae</taxon>
        <taxon>Betoideae</taxon>
        <taxon>Beta</taxon>
    </lineage>
</organism>
<keyword evidence="3" id="KW-1185">Reference proteome</keyword>
<reference evidence="2 3" key="1">
    <citation type="journal article" date="2014" name="Nature">
        <title>The genome of the recently domesticated crop plant sugar beet (Beta vulgaris).</title>
        <authorList>
            <person name="Dohm J.C."/>
            <person name="Minoche A.E."/>
            <person name="Holtgrawe D."/>
            <person name="Capella-Gutierrez S."/>
            <person name="Zakrzewski F."/>
            <person name="Tafer H."/>
            <person name="Rupp O."/>
            <person name="Sorensen T.R."/>
            <person name="Stracke R."/>
            <person name="Reinhardt R."/>
            <person name="Goesmann A."/>
            <person name="Kraft T."/>
            <person name="Schulz B."/>
            <person name="Stadler P.F."/>
            <person name="Schmidt T."/>
            <person name="Gabaldon T."/>
            <person name="Lehrach H."/>
            <person name="Weisshaar B."/>
            <person name="Himmelbauer H."/>
        </authorList>
    </citation>
    <scope>NUCLEOTIDE SEQUENCE [LARGE SCALE GENOMIC DNA]</scope>
    <source>
        <tissue evidence="2">Taproot</tissue>
    </source>
</reference>
<keyword evidence="1" id="KW-0732">Signal</keyword>
<protein>
    <submittedName>
        <fullName evidence="2">Uncharacterized protein</fullName>
    </submittedName>
</protein>
<dbReference type="Gramene" id="KMS64913">
    <property type="protein sequence ID" value="KMS64913"/>
    <property type="gene ID" value="BVRB_041360"/>
</dbReference>
<dbReference type="AlphaFoldDB" id="A0A0J7YP54"/>
<sequence length="83" mass="9515">LRRTVLLQLLILLDFLLKIPFCNKVQIPISSQRRLELSTLMERITQAIASTPPNGPEFLSAVKHHLSSETAWSNWKDEGPSYR</sequence>
<proteinExistence type="predicted"/>
<accession>A0A0J7YP54</accession>
<dbReference type="Proteomes" id="UP000035740">
    <property type="component" value="Unassembled WGS sequence"/>
</dbReference>
<dbReference type="Pfam" id="PF11957">
    <property type="entry name" value="efThoc1"/>
    <property type="match status" value="1"/>
</dbReference>
<dbReference type="InterPro" id="IPR021861">
    <property type="entry name" value="THO_THOC1"/>
</dbReference>
<gene>
    <name evidence="2" type="ORF">BVRB_041360</name>
</gene>
<feature type="chain" id="PRO_5005292094" evidence="1">
    <location>
        <begin position="25"/>
        <end position="83"/>
    </location>
</feature>
<evidence type="ECO:0000256" key="1">
    <source>
        <dbReference type="SAM" id="SignalP"/>
    </source>
</evidence>
<feature type="signal peptide" evidence="1">
    <location>
        <begin position="1"/>
        <end position="24"/>
    </location>
</feature>
<name>A0A0J7YP54_BETVV</name>
<feature type="non-terminal residue" evidence="2">
    <location>
        <position position="1"/>
    </location>
</feature>
<evidence type="ECO:0000313" key="2">
    <source>
        <dbReference type="EMBL" id="KMS64913.1"/>
    </source>
</evidence>